<comment type="subcellular location">
    <subcellularLocation>
        <location evidence="1">Membrane</location>
        <topology evidence="1">Multi-pass membrane protein</topology>
    </subcellularLocation>
</comment>
<feature type="region of interest" description="Disordered" evidence="5">
    <location>
        <begin position="299"/>
        <end position="360"/>
    </location>
</feature>
<dbReference type="Pfam" id="PF04479">
    <property type="entry name" value="RTA1"/>
    <property type="match status" value="1"/>
</dbReference>
<dbReference type="Proteomes" id="UP000800094">
    <property type="component" value="Unassembled WGS sequence"/>
</dbReference>
<keyword evidence="8" id="KW-1185">Reference proteome</keyword>
<evidence type="ECO:0000256" key="3">
    <source>
        <dbReference type="ARBA" id="ARBA00022989"/>
    </source>
</evidence>
<feature type="transmembrane region" description="Helical" evidence="6">
    <location>
        <begin position="146"/>
        <end position="166"/>
    </location>
</feature>
<feature type="transmembrane region" description="Helical" evidence="6">
    <location>
        <begin position="268"/>
        <end position="288"/>
    </location>
</feature>
<name>A0A6A6IC99_9PLEO</name>
<keyword evidence="3 6" id="KW-1133">Transmembrane helix</keyword>
<feature type="compositionally biased region" description="Basic and acidic residues" evidence="5">
    <location>
        <begin position="299"/>
        <end position="309"/>
    </location>
</feature>
<gene>
    <name evidence="7" type="ORF">BU26DRAFT_325639</name>
</gene>
<dbReference type="EMBL" id="ML987196">
    <property type="protein sequence ID" value="KAF2248011.1"/>
    <property type="molecule type" value="Genomic_DNA"/>
</dbReference>
<evidence type="ECO:0000256" key="5">
    <source>
        <dbReference type="SAM" id="MobiDB-lite"/>
    </source>
</evidence>
<dbReference type="GeneID" id="54575450"/>
<dbReference type="GO" id="GO:0016020">
    <property type="term" value="C:membrane"/>
    <property type="evidence" value="ECO:0007669"/>
    <property type="project" value="UniProtKB-SubCell"/>
</dbReference>
<organism evidence="7 8">
    <name type="scientific">Trematosphaeria pertusa</name>
    <dbReference type="NCBI Taxonomy" id="390896"/>
    <lineage>
        <taxon>Eukaryota</taxon>
        <taxon>Fungi</taxon>
        <taxon>Dikarya</taxon>
        <taxon>Ascomycota</taxon>
        <taxon>Pezizomycotina</taxon>
        <taxon>Dothideomycetes</taxon>
        <taxon>Pleosporomycetidae</taxon>
        <taxon>Pleosporales</taxon>
        <taxon>Massarineae</taxon>
        <taxon>Trematosphaeriaceae</taxon>
        <taxon>Trematosphaeria</taxon>
    </lineage>
</organism>
<evidence type="ECO:0000256" key="1">
    <source>
        <dbReference type="ARBA" id="ARBA00004141"/>
    </source>
</evidence>
<feature type="compositionally biased region" description="Basic residues" evidence="5">
    <location>
        <begin position="310"/>
        <end position="329"/>
    </location>
</feature>
<sequence length="360" mass="40176">MPTPTSTSLASTTTTSPTASCTTAVPGKYGYVPPDACNAYWAFSPSFAAAVAFSTLFGILMLAQICLAILFRKGFCWVMIMGASWEVVAFITRALGAHHQQSLAYAFVSSLLFLLAPLWVNAYVYMTAGRLIWTFHPEKRVCGVKALSIGKYFVWLDIFSFIVQGIGGSMLSPGASADTMKLGKNIYMTGLGVQQLFILLFIALVVRFHVEVLRYEQTGTATLVNNKWKWVTYALYASLVLITMRIIFRLIEFSAGTDISNPLPYHEIYPLVLDAMPMLIAIFILTVVHPGLALKGPESEFPSRKERKAEKKKIKAEKKARKRERKMAKKGALAMDTSYEHQQASREELMREDIEMGHRI</sequence>
<evidence type="ECO:0000256" key="2">
    <source>
        <dbReference type="ARBA" id="ARBA00022692"/>
    </source>
</evidence>
<feature type="transmembrane region" description="Helical" evidence="6">
    <location>
        <begin position="102"/>
        <end position="125"/>
    </location>
</feature>
<proteinExistence type="predicted"/>
<feature type="transmembrane region" description="Helical" evidence="6">
    <location>
        <begin position="230"/>
        <end position="248"/>
    </location>
</feature>
<accession>A0A6A6IC99</accession>
<evidence type="ECO:0008006" key="9">
    <source>
        <dbReference type="Google" id="ProtNLM"/>
    </source>
</evidence>
<dbReference type="OrthoDB" id="5384040at2759"/>
<feature type="transmembrane region" description="Helical" evidence="6">
    <location>
        <begin position="75"/>
        <end position="96"/>
    </location>
</feature>
<dbReference type="InterPro" id="IPR007568">
    <property type="entry name" value="RTA1"/>
</dbReference>
<evidence type="ECO:0000256" key="4">
    <source>
        <dbReference type="ARBA" id="ARBA00023136"/>
    </source>
</evidence>
<dbReference type="PANTHER" id="PTHR31465:SF15">
    <property type="entry name" value="LIPID TRANSPORTER ATNI-RELATED"/>
    <property type="match status" value="1"/>
</dbReference>
<dbReference type="PANTHER" id="PTHR31465">
    <property type="entry name" value="PROTEIN RTA1-RELATED"/>
    <property type="match status" value="1"/>
</dbReference>
<keyword evidence="4 6" id="KW-0472">Membrane</keyword>
<evidence type="ECO:0000313" key="7">
    <source>
        <dbReference type="EMBL" id="KAF2248011.1"/>
    </source>
</evidence>
<dbReference type="RefSeq" id="XP_033683015.1">
    <property type="nucleotide sequence ID" value="XM_033822120.1"/>
</dbReference>
<protein>
    <recommendedName>
        <fullName evidence="9">RTA1-domain-containing protein</fullName>
    </recommendedName>
</protein>
<feature type="transmembrane region" description="Helical" evidence="6">
    <location>
        <begin position="39"/>
        <end position="63"/>
    </location>
</feature>
<dbReference type="AlphaFoldDB" id="A0A6A6IC99"/>
<feature type="transmembrane region" description="Helical" evidence="6">
    <location>
        <begin position="186"/>
        <end position="210"/>
    </location>
</feature>
<reference evidence="7" key="1">
    <citation type="journal article" date="2020" name="Stud. Mycol.">
        <title>101 Dothideomycetes genomes: a test case for predicting lifestyles and emergence of pathogens.</title>
        <authorList>
            <person name="Haridas S."/>
            <person name="Albert R."/>
            <person name="Binder M."/>
            <person name="Bloem J."/>
            <person name="Labutti K."/>
            <person name="Salamov A."/>
            <person name="Andreopoulos B."/>
            <person name="Baker S."/>
            <person name="Barry K."/>
            <person name="Bills G."/>
            <person name="Bluhm B."/>
            <person name="Cannon C."/>
            <person name="Castanera R."/>
            <person name="Culley D."/>
            <person name="Daum C."/>
            <person name="Ezra D."/>
            <person name="Gonzalez J."/>
            <person name="Henrissat B."/>
            <person name="Kuo A."/>
            <person name="Liang C."/>
            <person name="Lipzen A."/>
            <person name="Lutzoni F."/>
            <person name="Magnuson J."/>
            <person name="Mondo S."/>
            <person name="Nolan M."/>
            <person name="Ohm R."/>
            <person name="Pangilinan J."/>
            <person name="Park H.-J."/>
            <person name="Ramirez L."/>
            <person name="Alfaro M."/>
            <person name="Sun H."/>
            <person name="Tritt A."/>
            <person name="Yoshinaga Y."/>
            <person name="Zwiers L.-H."/>
            <person name="Turgeon B."/>
            <person name="Goodwin S."/>
            <person name="Spatafora J."/>
            <person name="Crous P."/>
            <person name="Grigoriev I."/>
        </authorList>
    </citation>
    <scope>NUCLEOTIDE SEQUENCE</scope>
    <source>
        <strain evidence="7">CBS 122368</strain>
    </source>
</reference>
<keyword evidence="2 6" id="KW-0812">Transmembrane</keyword>
<evidence type="ECO:0000313" key="8">
    <source>
        <dbReference type="Proteomes" id="UP000800094"/>
    </source>
</evidence>
<feature type="compositionally biased region" description="Basic and acidic residues" evidence="5">
    <location>
        <begin position="343"/>
        <end position="360"/>
    </location>
</feature>
<evidence type="ECO:0000256" key="6">
    <source>
        <dbReference type="SAM" id="Phobius"/>
    </source>
</evidence>